<dbReference type="HOGENOM" id="CLU_048788_5_2_6"/>
<organism evidence="3 4">
    <name type="scientific">Reinekea blandensis MED297</name>
    <dbReference type="NCBI Taxonomy" id="314283"/>
    <lineage>
        <taxon>Bacteria</taxon>
        <taxon>Pseudomonadati</taxon>
        <taxon>Pseudomonadota</taxon>
        <taxon>Gammaproteobacteria</taxon>
        <taxon>Oceanospirillales</taxon>
        <taxon>Saccharospirillaceae</taxon>
        <taxon>Reinekea</taxon>
    </lineage>
</organism>
<feature type="binding site" evidence="1">
    <location>
        <position position="105"/>
    </location>
    <ligand>
        <name>2-oxoglutarate</name>
        <dbReference type="ChEBI" id="CHEBI:16810"/>
    </ligand>
</feature>
<dbReference type="InterPro" id="IPR037151">
    <property type="entry name" value="AlkB-like_sf"/>
</dbReference>
<dbReference type="InterPro" id="IPR027450">
    <property type="entry name" value="AlkB-like"/>
</dbReference>
<dbReference type="Gene3D" id="2.60.120.590">
    <property type="entry name" value="Alpha-ketoglutarate-dependent dioxygenase AlkB-like"/>
    <property type="match status" value="1"/>
</dbReference>
<dbReference type="RefSeq" id="WP_008041553.1">
    <property type="nucleotide sequence ID" value="NZ_CH724149.1"/>
</dbReference>
<evidence type="ECO:0000259" key="2">
    <source>
        <dbReference type="PROSITE" id="PS51471"/>
    </source>
</evidence>
<dbReference type="InterPro" id="IPR032852">
    <property type="entry name" value="ALKBH2"/>
</dbReference>
<dbReference type="EMBL" id="AAOE01000002">
    <property type="protein sequence ID" value="EAR10936.1"/>
    <property type="molecule type" value="Genomic_DNA"/>
</dbReference>
<accession>A4BAI0</accession>
<comment type="caution">
    <text evidence="3">The sequence shown here is derived from an EMBL/GenBank/DDBJ whole genome shotgun (WGS) entry which is preliminary data.</text>
</comment>
<feature type="binding site" evidence="1">
    <location>
        <position position="188"/>
    </location>
    <ligand>
        <name>2-oxoglutarate</name>
        <dbReference type="ChEBI" id="CHEBI:16810"/>
    </ligand>
</feature>
<keyword evidence="4" id="KW-1185">Reference proteome</keyword>
<dbReference type="Proteomes" id="UP000005953">
    <property type="component" value="Unassembled WGS sequence"/>
</dbReference>
<name>A4BAI0_9GAMM</name>
<feature type="binding site" evidence="1">
    <location>
        <position position="115"/>
    </location>
    <ligand>
        <name>2-oxoglutarate</name>
        <dbReference type="ChEBI" id="CHEBI:16810"/>
    </ligand>
</feature>
<dbReference type="SUPFAM" id="SSF51197">
    <property type="entry name" value="Clavaminate synthase-like"/>
    <property type="match status" value="1"/>
</dbReference>
<feature type="binding site" evidence="1">
    <location>
        <position position="118"/>
    </location>
    <ligand>
        <name>substrate</name>
    </ligand>
</feature>
<dbReference type="OrthoDB" id="190276at2"/>
<feature type="binding site" evidence="1">
    <location>
        <begin position="66"/>
        <end position="68"/>
    </location>
    <ligand>
        <name>substrate</name>
    </ligand>
</feature>
<feature type="binding site" evidence="1">
    <location>
        <position position="103"/>
    </location>
    <ligand>
        <name>2-oxoglutarate</name>
        <dbReference type="ChEBI" id="CHEBI:16810"/>
    </ligand>
</feature>
<dbReference type="STRING" id="314283.MED297_10511"/>
<evidence type="ECO:0000256" key="1">
    <source>
        <dbReference type="PIRSR" id="PIRSR632852-1"/>
    </source>
</evidence>
<gene>
    <name evidence="3" type="ORF">MED297_10511</name>
</gene>
<dbReference type="GO" id="GO:0006307">
    <property type="term" value="P:DNA alkylation repair"/>
    <property type="evidence" value="ECO:0007669"/>
    <property type="project" value="TreeGrafter"/>
</dbReference>
<dbReference type="GO" id="GO:0008198">
    <property type="term" value="F:ferrous iron binding"/>
    <property type="evidence" value="ECO:0007669"/>
    <property type="project" value="TreeGrafter"/>
</dbReference>
<dbReference type="GO" id="GO:0051747">
    <property type="term" value="F:cytosine C-5 DNA demethylase activity"/>
    <property type="evidence" value="ECO:0007669"/>
    <property type="project" value="TreeGrafter"/>
</dbReference>
<dbReference type="AlphaFoldDB" id="A4BAI0"/>
<dbReference type="PANTHER" id="PTHR31573">
    <property type="entry name" value="ALPHA-KETOGLUTARATE-DEPENDENT DIOXYGENASE ALKB HOMOLOG 2"/>
    <property type="match status" value="1"/>
</dbReference>
<feature type="domain" description="Fe2OG dioxygenase" evidence="2">
    <location>
        <begin position="96"/>
        <end position="193"/>
    </location>
</feature>
<dbReference type="InterPro" id="IPR005123">
    <property type="entry name" value="Oxoglu/Fe-dep_dioxygenase_dom"/>
</dbReference>
<feature type="binding site" evidence="1">
    <location>
        <position position="173"/>
    </location>
    <ligand>
        <name>2-oxoglutarate</name>
        <dbReference type="ChEBI" id="CHEBI:16810"/>
    </ligand>
</feature>
<dbReference type="GO" id="GO:0035516">
    <property type="term" value="F:broad specificity oxidative DNA demethylase activity"/>
    <property type="evidence" value="ECO:0007669"/>
    <property type="project" value="TreeGrafter"/>
</dbReference>
<protein>
    <recommendedName>
        <fullName evidence="2">Fe2OG dioxygenase domain-containing protein</fullName>
    </recommendedName>
</protein>
<evidence type="ECO:0000313" key="4">
    <source>
        <dbReference type="Proteomes" id="UP000005953"/>
    </source>
</evidence>
<feature type="binding site" evidence="1">
    <location>
        <position position="184"/>
    </location>
    <ligand>
        <name>2-oxoglutarate</name>
        <dbReference type="ChEBI" id="CHEBI:16810"/>
    </ligand>
</feature>
<dbReference type="PROSITE" id="PS51471">
    <property type="entry name" value="FE2OG_OXY"/>
    <property type="match status" value="1"/>
</dbReference>
<sequence>MQTPVTLLDDDSGLVKLYPEWLRNSEAFYQYCRQNLDWQSRTIRLFGKAHVIPRLECWLGDPGLRYGYSGQEYVASGWPEGFKSLLDRFQSQHDFAPNGALMNYYRSGADTMGWHADDEPELGLNPTIAILSLGGARDFHFRQHKDHSQKLKLRLPEGSLLLMSGAVQHHWQHALPKRAQARPRISCTFRRIVA</sequence>
<feature type="binding site" evidence="1">
    <location>
        <begin position="46"/>
        <end position="48"/>
    </location>
    <ligand>
        <name>substrate</name>
    </ligand>
</feature>
<proteinExistence type="predicted"/>
<dbReference type="PANTHER" id="PTHR31573:SF1">
    <property type="entry name" value="DNA OXIDATIVE DEMETHYLASE ALKBH2"/>
    <property type="match status" value="1"/>
</dbReference>
<reference evidence="3 4" key="1">
    <citation type="submission" date="2006-02" db="EMBL/GenBank/DDBJ databases">
        <authorList>
            <person name="Pinhassi J."/>
            <person name="Pedros-Alio C."/>
            <person name="Ferriera S."/>
            <person name="Johnson J."/>
            <person name="Kravitz S."/>
            <person name="Halpern A."/>
            <person name="Remington K."/>
            <person name="Beeson K."/>
            <person name="Tran B."/>
            <person name="Rogers Y.-H."/>
            <person name="Friedman R."/>
            <person name="Venter J.C."/>
        </authorList>
    </citation>
    <scope>NUCLEOTIDE SEQUENCE [LARGE SCALE GENOMIC DNA]</scope>
    <source>
        <strain evidence="3 4">MED297</strain>
    </source>
</reference>
<evidence type="ECO:0000313" key="3">
    <source>
        <dbReference type="EMBL" id="EAR10936.1"/>
    </source>
</evidence>
<dbReference type="Pfam" id="PF13532">
    <property type="entry name" value="2OG-FeII_Oxy_2"/>
    <property type="match status" value="1"/>
</dbReference>
<feature type="binding site" evidence="1">
    <location>
        <position position="190"/>
    </location>
    <ligand>
        <name>2-oxoglutarate</name>
        <dbReference type="ChEBI" id="CHEBI:16810"/>
    </ligand>
</feature>